<dbReference type="AlphaFoldDB" id="A0ABD5Y2W0"/>
<evidence type="ECO:0000313" key="3">
    <source>
        <dbReference type="Proteomes" id="UP001596432"/>
    </source>
</evidence>
<keyword evidence="3" id="KW-1185">Reference proteome</keyword>
<accession>A0ABD5Y2W0</accession>
<evidence type="ECO:0000313" key="2">
    <source>
        <dbReference type="EMBL" id="MFC7140021.1"/>
    </source>
</evidence>
<sequence>MPLDTDTEVDQIRRVRDSNNDPKAAANEEQQRQQTTLLGTIRDRLTTIRDTLSTLLSVQQNKSGLQTARHTTSGTTTEQLPSNAVADGGTVLVCGLRGNSGSVYVGDANNQPVTLESHKDVFEAKVDNTDKIHVRTPTAGDGVGVTWEA</sequence>
<name>A0ABD5Y2W0_9EURY</name>
<reference evidence="2 3" key="1">
    <citation type="journal article" date="2019" name="Int. J. Syst. Evol. Microbiol.">
        <title>The Global Catalogue of Microorganisms (GCM) 10K type strain sequencing project: providing services to taxonomists for standard genome sequencing and annotation.</title>
        <authorList>
            <consortium name="The Broad Institute Genomics Platform"/>
            <consortium name="The Broad Institute Genome Sequencing Center for Infectious Disease"/>
            <person name="Wu L."/>
            <person name="Ma J."/>
        </authorList>
    </citation>
    <scope>NUCLEOTIDE SEQUENCE [LARGE SCALE GENOMIC DNA]</scope>
    <source>
        <strain evidence="2 3">XZYJT29</strain>
    </source>
</reference>
<organism evidence="2 3">
    <name type="scientific">Halosimplex aquaticum</name>
    <dbReference type="NCBI Taxonomy" id="3026162"/>
    <lineage>
        <taxon>Archaea</taxon>
        <taxon>Methanobacteriati</taxon>
        <taxon>Methanobacteriota</taxon>
        <taxon>Stenosarchaea group</taxon>
        <taxon>Halobacteria</taxon>
        <taxon>Halobacteriales</taxon>
        <taxon>Haloarculaceae</taxon>
        <taxon>Halosimplex</taxon>
    </lineage>
</organism>
<dbReference type="EMBL" id="JBHTAS010000001">
    <property type="protein sequence ID" value="MFC7140021.1"/>
    <property type="molecule type" value="Genomic_DNA"/>
</dbReference>
<comment type="caution">
    <text evidence="2">The sequence shown here is derived from an EMBL/GenBank/DDBJ whole genome shotgun (WGS) entry which is preliminary data.</text>
</comment>
<dbReference type="GeneID" id="78820294"/>
<evidence type="ECO:0000256" key="1">
    <source>
        <dbReference type="SAM" id="MobiDB-lite"/>
    </source>
</evidence>
<dbReference type="Proteomes" id="UP001596432">
    <property type="component" value="Unassembled WGS sequence"/>
</dbReference>
<proteinExistence type="predicted"/>
<gene>
    <name evidence="2" type="ORF">ACFQMA_09265</name>
</gene>
<protein>
    <submittedName>
        <fullName evidence="2">Uncharacterized protein</fullName>
    </submittedName>
</protein>
<dbReference type="RefSeq" id="WP_274325588.1">
    <property type="nucleotide sequence ID" value="NZ_CP118158.1"/>
</dbReference>
<feature type="region of interest" description="Disordered" evidence="1">
    <location>
        <begin position="1"/>
        <end position="32"/>
    </location>
</feature>
<feature type="compositionally biased region" description="Basic and acidic residues" evidence="1">
    <location>
        <begin position="10"/>
        <end position="20"/>
    </location>
</feature>